<dbReference type="EMBL" id="CAADFJ010000091">
    <property type="protein sequence ID" value="VFK02464.1"/>
    <property type="molecule type" value="Genomic_DNA"/>
</dbReference>
<name>A0A450VCH3_9GAMM</name>
<protein>
    <recommendedName>
        <fullName evidence="2">MmeI-like helicase spacer domain-containing protein</fullName>
    </recommendedName>
</protein>
<dbReference type="AlphaFoldDB" id="A0A450VCH3"/>
<sequence length="143" mass="15830">MTIEPASSTLKENHPMPQPDPPIATRLAALARGLEQSGGGSKQGDPAQVAAFLMRAIFTLFAEDVGLIENRAFTELLESLRETPEHFVPLVEELWQKMNTGGFSTAIRKKLLQFNGGLFADPSTQCRTRRYLSIMLLPRVDAF</sequence>
<evidence type="ECO:0000259" key="2">
    <source>
        <dbReference type="Pfam" id="PF20465"/>
    </source>
</evidence>
<evidence type="ECO:0000313" key="4">
    <source>
        <dbReference type="EMBL" id="VFJ96557.1"/>
    </source>
</evidence>
<proteinExistence type="predicted"/>
<dbReference type="EMBL" id="CAADFG010000091">
    <property type="protein sequence ID" value="VFJ95720.1"/>
    <property type="molecule type" value="Genomic_DNA"/>
</dbReference>
<feature type="compositionally biased region" description="Polar residues" evidence="1">
    <location>
        <begin position="1"/>
        <end position="10"/>
    </location>
</feature>
<dbReference type="InterPro" id="IPR046819">
    <property type="entry name" value="MmeI_hel"/>
</dbReference>
<dbReference type="EMBL" id="CAADFI010000093">
    <property type="protein sequence ID" value="VFJ96557.1"/>
    <property type="molecule type" value="Genomic_DNA"/>
</dbReference>
<accession>A0A450VCH3</accession>
<evidence type="ECO:0000256" key="1">
    <source>
        <dbReference type="SAM" id="MobiDB-lite"/>
    </source>
</evidence>
<dbReference type="Pfam" id="PF20465">
    <property type="entry name" value="MmeI_hel"/>
    <property type="match status" value="1"/>
</dbReference>
<gene>
    <name evidence="3" type="ORF">BECKH772A_GA0070896_1009110</name>
    <name evidence="4" type="ORF">BECKH772B_GA0070898_1009310</name>
    <name evidence="5" type="ORF">BECKH772C_GA0070978_1009110</name>
</gene>
<evidence type="ECO:0000313" key="3">
    <source>
        <dbReference type="EMBL" id="VFJ95720.1"/>
    </source>
</evidence>
<feature type="domain" description="MmeI-like helicase spacer" evidence="2">
    <location>
        <begin position="48"/>
        <end position="119"/>
    </location>
</feature>
<reference evidence="5" key="1">
    <citation type="submission" date="2019-02" db="EMBL/GenBank/DDBJ databases">
        <authorList>
            <person name="Gruber-Vodicka R. H."/>
            <person name="Seah K. B. B."/>
        </authorList>
    </citation>
    <scope>NUCLEOTIDE SEQUENCE</scope>
    <source>
        <strain evidence="5">BECK_SA2B12</strain>
        <strain evidence="3">BECK_SA2B15</strain>
        <strain evidence="4">BECK_SA2B20</strain>
    </source>
</reference>
<evidence type="ECO:0000313" key="5">
    <source>
        <dbReference type="EMBL" id="VFK02464.1"/>
    </source>
</evidence>
<organism evidence="5">
    <name type="scientific">Candidatus Kentrum eta</name>
    <dbReference type="NCBI Taxonomy" id="2126337"/>
    <lineage>
        <taxon>Bacteria</taxon>
        <taxon>Pseudomonadati</taxon>
        <taxon>Pseudomonadota</taxon>
        <taxon>Gammaproteobacteria</taxon>
        <taxon>Candidatus Kentrum</taxon>
    </lineage>
</organism>
<feature type="region of interest" description="Disordered" evidence="1">
    <location>
        <begin position="1"/>
        <end position="22"/>
    </location>
</feature>